<comment type="caution">
    <text evidence="7">The sequence shown here is derived from an EMBL/GenBank/DDBJ whole genome shotgun (WGS) entry which is preliminary data.</text>
</comment>
<dbReference type="InterPro" id="IPR004712">
    <property type="entry name" value="Na+/H+_antiporter_fungi"/>
</dbReference>
<keyword evidence="4 5" id="KW-0472">Membrane</keyword>
<dbReference type="EMBL" id="PITI01000027">
    <property type="protein sequence ID" value="TBU09459.1"/>
    <property type="molecule type" value="Genomic_DNA"/>
</dbReference>
<feature type="transmembrane region" description="Helical" evidence="5">
    <location>
        <begin position="195"/>
        <end position="213"/>
    </location>
</feature>
<gene>
    <name evidence="7" type="ORF">CWI36_0027p0040</name>
</gene>
<evidence type="ECO:0000256" key="1">
    <source>
        <dbReference type="ARBA" id="ARBA00004141"/>
    </source>
</evidence>
<dbReference type="GO" id="GO:0120029">
    <property type="term" value="P:proton export across plasma membrane"/>
    <property type="evidence" value="ECO:0007669"/>
    <property type="project" value="InterPro"/>
</dbReference>
<feature type="transmembrane region" description="Helical" evidence="5">
    <location>
        <begin position="165"/>
        <end position="183"/>
    </location>
</feature>
<feature type="transmembrane region" description="Helical" evidence="5">
    <location>
        <begin position="94"/>
        <end position="116"/>
    </location>
</feature>
<evidence type="ECO:0000256" key="3">
    <source>
        <dbReference type="ARBA" id="ARBA00022989"/>
    </source>
</evidence>
<feature type="transmembrane region" description="Helical" evidence="5">
    <location>
        <begin position="38"/>
        <end position="57"/>
    </location>
</feature>
<dbReference type="InterPro" id="IPR006153">
    <property type="entry name" value="Cation/H_exchanger_TM"/>
</dbReference>
<reference evidence="7 8" key="1">
    <citation type="submission" date="2017-12" db="EMBL/GenBank/DDBJ databases">
        <authorList>
            <person name="Pombert J.-F."/>
            <person name="Haag K.L."/>
            <person name="Ebert D."/>
        </authorList>
    </citation>
    <scope>NUCLEOTIDE SEQUENCE [LARGE SCALE GENOMIC DNA]</scope>
    <source>
        <strain evidence="7">BE-OM-2</strain>
    </source>
</reference>
<evidence type="ECO:0000256" key="5">
    <source>
        <dbReference type="SAM" id="Phobius"/>
    </source>
</evidence>
<dbReference type="GO" id="GO:0036376">
    <property type="term" value="P:sodium ion export across plasma membrane"/>
    <property type="evidence" value="ECO:0007669"/>
    <property type="project" value="InterPro"/>
</dbReference>
<name>A0A4Q9LM83_9MICR</name>
<evidence type="ECO:0000313" key="7">
    <source>
        <dbReference type="EMBL" id="TBU09459.1"/>
    </source>
</evidence>
<accession>A0A4Q9LM83</accession>
<evidence type="ECO:0000313" key="8">
    <source>
        <dbReference type="Proteomes" id="UP000291404"/>
    </source>
</evidence>
<dbReference type="GO" id="GO:0015385">
    <property type="term" value="F:sodium:proton antiporter activity"/>
    <property type="evidence" value="ECO:0007669"/>
    <property type="project" value="InterPro"/>
</dbReference>
<dbReference type="VEuPathDB" id="MicrosporidiaDB:CWI36_0027p0040"/>
<feature type="transmembrane region" description="Helical" evidence="5">
    <location>
        <begin position="372"/>
        <end position="391"/>
    </location>
</feature>
<dbReference type="Pfam" id="PF00999">
    <property type="entry name" value="Na_H_Exchanger"/>
    <property type="match status" value="1"/>
</dbReference>
<evidence type="ECO:0000256" key="2">
    <source>
        <dbReference type="ARBA" id="ARBA00022692"/>
    </source>
</evidence>
<dbReference type="GO" id="GO:0005886">
    <property type="term" value="C:plasma membrane"/>
    <property type="evidence" value="ECO:0007669"/>
    <property type="project" value="InterPro"/>
</dbReference>
<feature type="transmembrane region" description="Helical" evidence="5">
    <location>
        <begin position="302"/>
        <end position="320"/>
    </location>
</feature>
<feature type="transmembrane region" description="Helical" evidence="5">
    <location>
        <begin position="341"/>
        <end position="360"/>
    </location>
</feature>
<dbReference type="STRING" id="148818.A0A4Q9LM83"/>
<feature type="transmembrane region" description="Helical" evidence="5">
    <location>
        <begin position="63"/>
        <end position="82"/>
    </location>
</feature>
<dbReference type="PANTHER" id="PTHR31382">
    <property type="entry name" value="NA(+)/H(+) ANTIPORTER"/>
    <property type="match status" value="1"/>
</dbReference>
<dbReference type="GO" id="GO:0042391">
    <property type="term" value="P:regulation of membrane potential"/>
    <property type="evidence" value="ECO:0007669"/>
    <property type="project" value="InterPro"/>
</dbReference>
<comment type="subcellular location">
    <subcellularLocation>
        <location evidence="1">Membrane</location>
        <topology evidence="1">Multi-pass membrane protein</topology>
    </subcellularLocation>
</comment>
<keyword evidence="2 5" id="KW-0812">Transmembrane</keyword>
<proteinExistence type="predicted"/>
<dbReference type="Proteomes" id="UP000291404">
    <property type="component" value="Unassembled WGS sequence"/>
</dbReference>
<dbReference type="Gene3D" id="1.20.1530.20">
    <property type="match status" value="1"/>
</dbReference>
<protein>
    <submittedName>
        <fullName evidence="7">Na(+)/H(+) antiporter</fullName>
    </submittedName>
</protein>
<dbReference type="AlphaFoldDB" id="A0A4Q9LM83"/>
<dbReference type="InterPro" id="IPR038770">
    <property type="entry name" value="Na+/solute_symporter_sf"/>
</dbReference>
<dbReference type="PANTHER" id="PTHR31382:SF1">
    <property type="entry name" value="SODIUM ION_PROTON EXCHANGER (EUROFUNG)"/>
    <property type="match status" value="1"/>
</dbReference>
<feature type="transmembrane region" description="Helical" evidence="5">
    <location>
        <begin position="233"/>
        <end position="260"/>
    </location>
</feature>
<evidence type="ECO:0000256" key="4">
    <source>
        <dbReference type="ARBA" id="ARBA00023136"/>
    </source>
</evidence>
<keyword evidence="8" id="KW-1185">Reference proteome</keyword>
<organism evidence="7 8">
    <name type="scientific">Hamiltosporidium magnivora</name>
    <dbReference type="NCBI Taxonomy" id="148818"/>
    <lineage>
        <taxon>Eukaryota</taxon>
        <taxon>Fungi</taxon>
        <taxon>Fungi incertae sedis</taxon>
        <taxon>Microsporidia</taxon>
        <taxon>Dubosqiidae</taxon>
        <taxon>Hamiltosporidium</taxon>
    </lineage>
</organism>
<feature type="transmembrane region" description="Helical" evidence="5">
    <location>
        <begin position="6"/>
        <end position="26"/>
    </location>
</feature>
<evidence type="ECO:0000259" key="6">
    <source>
        <dbReference type="Pfam" id="PF00999"/>
    </source>
</evidence>
<keyword evidence="3 5" id="KW-1133">Transmembrane helix</keyword>
<feature type="domain" description="Cation/H+ exchanger transmembrane" evidence="6">
    <location>
        <begin position="20"/>
        <end position="390"/>
    </location>
</feature>
<dbReference type="VEuPathDB" id="MicrosporidiaDB:CWI39_0031p0040"/>
<sequence length="412" mass="46184">MDEFALIICLLSFFVLVYGLISNYVANSLYIPEPLVSLIFGAIIGPCCLNLLNIGYIDSKIVMYHFSRAVLCIQIMTAAMSLPRGYVLKKAKSLCIIVILISILEWLITSVIVYIFSYYNLGVSLAISACLTPTDPVLSNSIVKSKFSQENVAPRLKNLIIGESGINDGFGLIILYISLGFIIRNQNTISKICILILKGTILSAISGILIGYVSRKALKLCYTYHLVGTENFLIYGIALTFFSVGMMDLVGGSEMVCVFFTGTAFSWDEWFILETRESRLQEVIDSLFSSTFFVFFGSRIDFSRFSFNILIGSLVILLLRRPPVFYIFRRFIPEIRNRKEALFIGWFGPIGIGALFYSLTLDKLIGTVTIDYVSIVVLCSAILHGLTVPLIKYTITKIEYDSTENLINRMIF</sequence>